<dbReference type="Proteomes" id="UP001444071">
    <property type="component" value="Unassembled WGS sequence"/>
</dbReference>
<protein>
    <submittedName>
        <fullName evidence="2">Uncharacterized protein</fullName>
    </submittedName>
</protein>
<feature type="region of interest" description="Disordered" evidence="1">
    <location>
        <begin position="1"/>
        <end position="102"/>
    </location>
</feature>
<gene>
    <name evidence="2" type="ORF">XENORESO_020615</name>
</gene>
<name>A0ABV0WC87_9TELE</name>
<comment type="caution">
    <text evidence="2">The sequence shown here is derived from an EMBL/GenBank/DDBJ whole genome shotgun (WGS) entry which is preliminary data.</text>
</comment>
<keyword evidence="3" id="KW-1185">Reference proteome</keyword>
<organism evidence="2 3">
    <name type="scientific">Xenotaenia resolanae</name>
    <dbReference type="NCBI Taxonomy" id="208358"/>
    <lineage>
        <taxon>Eukaryota</taxon>
        <taxon>Metazoa</taxon>
        <taxon>Chordata</taxon>
        <taxon>Craniata</taxon>
        <taxon>Vertebrata</taxon>
        <taxon>Euteleostomi</taxon>
        <taxon>Actinopterygii</taxon>
        <taxon>Neopterygii</taxon>
        <taxon>Teleostei</taxon>
        <taxon>Neoteleostei</taxon>
        <taxon>Acanthomorphata</taxon>
        <taxon>Ovalentaria</taxon>
        <taxon>Atherinomorphae</taxon>
        <taxon>Cyprinodontiformes</taxon>
        <taxon>Goodeidae</taxon>
        <taxon>Xenotaenia</taxon>
    </lineage>
</organism>
<evidence type="ECO:0000313" key="3">
    <source>
        <dbReference type="Proteomes" id="UP001444071"/>
    </source>
</evidence>
<evidence type="ECO:0000256" key="1">
    <source>
        <dbReference type="SAM" id="MobiDB-lite"/>
    </source>
</evidence>
<sequence length="102" mass="11217">MSPPPPMNPNMNFPTGPPPTRTHIEHMPPNPNATNPLPTAQGHTLTGELHPRKADGATPTQLMLHTHPCSRQPCRILPPPYCSPRWQGKGPRQSYPSPRPQA</sequence>
<evidence type="ECO:0000313" key="2">
    <source>
        <dbReference type="EMBL" id="MEQ2266331.1"/>
    </source>
</evidence>
<dbReference type="EMBL" id="JAHRIM010040119">
    <property type="protein sequence ID" value="MEQ2266331.1"/>
    <property type="molecule type" value="Genomic_DNA"/>
</dbReference>
<accession>A0ABV0WC87</accession>
<proteinExistence type="predicted"/>
<reference evidence="2 3" key="1">
    <citation type="submission" date="2021-06" db="EMBL/GenBank/DDBJ databases">
        <authorList>
            <person name="Palmer J.M."/>
        </authorList>
    </citation>
    <scope>NUCLEOTIDE SEQUENCE [LARGE SCALE GENOMIC DNA]</scope>
    <source>
        <strain evidence="2 3">XR_2019</strain>
        <tissue evidence="2">Muscle</tissue>
    </source>
</reference>